<dbReference type="InterPro" id="IPR011701">
    <property type="entry name" value="MFS"/>
</dbReference>
<evidence type="ECO:0000256" key="4">
    <source>
        <dbReference type="ARBA" id="ARBA00022989"/>
    </source>
</evidence>
<feature type="transmembrane region" description="Helical" evidence="6">
    <location>
        <begin position="331"/>
        <end position="357"/>
    </location>
</feature>
<dbReference type="SUPFAM" id="SSF103473">
    <property type="entry name" value="MFS general substrate transporter"/>
    <property type="match status" value="1"/>
</dbReference>
<dbReference type="PANTHER" id="PTHR12778:SF10">
    <property type="entry name" value="MAJOR FACILITATOR SUPERFAMILY DOMAIN-CONTAINING PROTEIN 3"/>
    <property type="match status" value="1"/>
</dbReference>
<dbReference type="InterPro" id="IPR036259">
    <property type="entry name" value="MFS_trans_sf"/>
</dbReference>
<feature type="transmembrane region" description="Helical" evidence="6">
    <location>
        <begin position="187"/>
        <end position="207"/>
    </location>
</feature>
<keyword evidence="3 6" id="KW-0812">Transmembrane</keyword>
<organism evidence="7 8">
    <name type="scientific">Undibacterium danionis</name>
    <dbReference type="NCBI Taxonomy" id="1812100"/>
    <lineage>
        <taxon>Bacteria</taxon>
        <taxon>Pseudomonadati</taxon>
        <taxon>Pseudomonadota</taxon>
        <taxon>Betaproteobacteria</taxon>
        <taxon>Burkholderiales</taxon>
        <taxon>Oxalobacteraceae</taxon>
        <taxon>Undibacterium</taxon>
    </lineage>
</organism>
<sequence length="435" mass="47760">MSDQDQKPDQKQTALAVNKWQTYFNKRMLILVFLGFSSGLPLFILINLVQAWLAKSGIDIKKLGLFTLVMFPYPWKFIWSPLMDRFSFGSLGRRRGWMAFTQVALFLCVGTMGMLDPISQFSWIIPLAIAVAFFSASQDIVIDAFSREILDDNEQGLGAAVKVNAYKVAGLVPGALSLILADMISWAWVFWITAAFMLPGLVCTLLVQEPKTYGAPPKNLKEAVVLPFREFVTRSGWLHAFWILAFIFLYRIGDTMAATLATKFFLDLGFQLSQIGTIAKLTLFWGSIAGGVVGGVWMIKLGINRALWIFGVPQALSILGFALLAKMGPDPIMLGVVLATEAFGVGLGTAAFVAYIARATDPRYTATQFALFTSLAAVPRTFTTALIGFIVASTGWFNFFLICFALAIPGMLLLFKVAPWNGDQVKTTDATGALK</sequence>
<dbReference type="EMBL" id="JBHLXJ010000016">
    <property type="protein sequence ID" value="MFC0351187.1"/>
    <property type="molecule type" value="Genomic_DNA"/>
</dbReference>
<feature type="transmembrane region" description="Helical" evidence="6">
    <location>
        <begin position="306"/>
        <end position="325"/>
    </location>
</feature>
<keyword evidence="5 6" id="KW-0472">Membrane</keyword>
<reference evidence="7 8" key="1">
    <citation type="submission" date="2024-09" db="EMBL/GenBank/DDBJ databases">
        <authorList>
            <person name="Sun Q."/>
            <person name="Mori K."/>
        </authorList>
    </citation>
    <scope>NUCLEOTIDE SEQUENCE [LARGE SCALE GENOMIC DNA]</scope>
    <source>
        <strain evidence="7 8">CCM 8677</strain>
    </source>
</reference>
<comment type="caution">
    <text evidence="7">The sequence shown here is derived from an EMBL/GenBank/DDBJ whole genome shotgun (WGS) entry which is preliminary data.</text>
</comment>
<evidence type="ECO:0000256" key="6">
    <source>
        <dbReference type="SAM" id="Phobius"/>
    </source>
</evidence>
<keyword evidence="8" id="KW-1185">Reference proteome</keyword>
<keyword evidence="2" id="KW-0813">Transport</keyword>
<evidence type="ECO:0000256" key="5">
    <source>
        <dbReference type="ARBA" id="ARBA00023136"/>
    </source>
</evidence>
<accession>A0ABV6IH66</accession>
<dbReference type="NCBIfam" id="TIGR00901">
    <property type="entry name" value="2A0125"/>
    <property type="match status" value="1"/>
</dbReference>
<protein>
    <submittedName>
        <fullName evidence="7">AmpG family muropeptide MFS transporter</fullName>
    </submittedName>
</protein>
<dbReference type="CDD" id="cd17486">
    <property type="entry name" value="MFS_AmpG_like"/>
    <property type="match status" value="1"/>
</dbReference>
<feature type="transmembrane region" description="Helical" evidence="6">
    <location>
        <begin position="236"/>
        <end position="253"/>
    </location>
</feature>
<dbReference type="RefSeq" id="WP_390213801.1">
    <property type="nucleotide sequence ID" value="NZ_JBHLXJ010000016.1"/>
</dbReference>
<dbReference type="InterPro" id="IPR004752">
    <property type="entry name" value="AmpG_permease/AT-1"/>
</dbReference>
<evidence type="ECO:0000313" key="8">
    <source>
        <dbReference type="Proteomes" id="UP001589844"/>
    </source>
</evidence>
<dbReference type="Gene3D" id="1.20.1250.20">
    <property type="entry name" value="MFS general substrate transporter like domains"/>
    <property type="match status" value="2"/>
</dbReference>
<dbReference type="Proteomes" id="UP001589844">
    <property type="component" value="Unassembled WGS sequence"/>
</dbReference>
<proteinExistence type="predicted"/>
<feature type="transmembrane region" description="Helical" evidence="6">
    <location>
        <begin position="65"/>
        <end position="84"/>
    </location>
</feature>
<feature type="transmembrane region" description="Helical" evidence="6">
    <location>
        <begin position="29"/>
        <end position="53"/>
    </location>
</feature>
<comment type="subcellular location">
    <subcellularLocation>
        <location evidence="1">Membrane</location>
        <topology evidence="1">Multi-pass membrane protein</topology>
    </subcellularLocation>
</comment>
<dbReference type="PANTHER" id="PTHR12778">
    <property type="entry name" value="SOLUTE CARRIER FAMILY 33 ACETYL-COA TRANSPORTER -RELATED"/>
    <property type="match status" value="1"/>
</dbReference>
<keyword evidence="4 6" id="KW-1133">Transmembrane helix</keyword>
<name>A0ABV6IH66_9BURK</name>
<gene>
    <name evidence="7" type="ORF">ACFFJH_15315</name>
</gene>
<feature type="transmembrane region" description="Helical" evidence="6">
    <location>
        <begin position="369"/>
        <end position="390"/>
    </location>
</feature>
<feature type="transmembrane region" description="Helical" evidence="6">
    <location>
        <begin position="273"/>
        <end position="299"/>
    </location>
</feature>
<evidence type="ECO:0000256" key="1">
    <source>
        <dbReference type="ARBA" id="ARBA00004141"/>
    </source>
</evidence>
<feature type="transmembrane region" description="Helical" evidence="6">
    <location>
        <begin position="396"/>
        <end position="415"/>
    </location>
</feature>
<dbReference type="Pfam" id="PF07690">
    <property type="entry name" value="MFS_1"/>
    <property type="match status" value="1"/>
</dbReference>
<evidence type="ECO:0000313" key="7">
    <source>
        <dbReference type="EMBL" id="MFC0351187.1"/>
    </source>
</evidence>
<feature type="transmembrane region" description="Helical" evidence="6">
    <location>
        <begin position="96"/>
        <end position="115"/>
    </location>
</feature>
<evidence type="ECO:0000256" key="3">
    <source>
        <dbReference type="ARBA" id="ARBA00022692"/>
    </source>
</evidence>
<evidence type="ECO:0000256" key="2">
    <source>
        <dbReference type="ARBA" id="ARBA00022448"/>
    </source>
</evidence>